<dbReference type="InterPro" id="IPR006652">
    <property type="entry name" value="Kelch_1"/>
</dbReference>
<sequence>MSKIIPVLIIFPLFFCYADSWSTKAPMNVARHGIGSGVINGKLYAIGGSISGWVLDDNEVYDPIVNYWQSTTNMLVPRTGLPAGAVVNNEIYILGGLYYDAILSENMSFNPTTYTWKVRASMPTPRYDLCCAVVDGKIYAIGGCGYDGECSAVEEFDPITRTWEYKADMPTARTGPGCAVFNGKIYVIGGRDRNFNYLSVNECYDPLTNTWTTVTPMPTPRCYPACVELEGLIYVISGLTISGEVTVNEAYDPIKDTWYVKAPIPTPRKGPAFGVINGKIYVAGGSNASGYLTVNEEYSPDVAIEETKPKLLTKINNIFVLMTSQNIIIKSSDSERSLKTITLYNAAGQLQDKWVRTNLTDIKLYPTKSKRFAKGTYFISIETAGGAVKKKVNCLR</sequence>
<dbReference type="InterPro" id="IPR015915">
    <property type="entry name" value="Kelch-typ_b-propeller"/>
</dbReference>
<accession>A0A7C6EBC8</accession>
<proteinExistence type="predicted"/>
<protein>
    <submittedName>
        <fullName evidence="3">T9SS type A sorting domain-containing protein</fullName>
    </submittedName>
</protein>
<reference evidence="3" key="1">
    <citation type="journal article" date="2020" name="mSystems">
        <title>Genome- and Community-Level Interaction Insights into Carbon Utilization and Element Cycling Functions of Hydrothermarchaeota in Hydrothermal Sediment.</title>
        <authorList>
            <person name="Zhou Z."/>
            <person name="Liu Y."/>
            <person name="Xu W."/>
            <person name="Pan J."/>
            <person name="Luo Z.H."/>
            <person name="Li M."/>
        </authorList>
    </citation>
    <scope>NUCLEOTIDE SEQUENCE [LARGE SCALE GENOMIC DNA]</scope>
    <source>
        <strain evidence="3">SpSt-876</strain>
    </source>
</reference>
<dbReference type="SUPFAM" id="SSF117281">
    <property type="entry name" value="Kelch motif"/>
    <property type="match status" value="1"/>
</dbReference>
<dbReference type="PANTHER" id="PTHR24412">
    <property type="entry name" value="KELCH PROTEIN"/>
    <property type="match status" value="1"/>
</dbReference>
<dbReference type="NCBIfam" id="TIGR04183">
    <property type="entry name" value="Por_Secre_tail"/>
    <property type="match status" value="1"/>
</dbReference>
<dbReference type="Pfam" id="PF24681">
    <property type="entry name" value="Kelch_KLHDC2_KLHL20_DRC7"/>
    <property type="match status" value="1"/>
</dbReference>
<dbReference type="Gene3D" id="2.120.10.80">
    <property type="entry name" value="Kelch-type beta propeller"/>
    <property type="match status" value="2"/>
</dbReference>
<gene>
    <name evidence="3" type="ORF">ENW73_07325</name>
</gene>
<dbReference type="EMBL" id="DTLI01000173">
    <property type="protein sequence ID" value="HHS52657.1"/>
    <property type="molecule type" value="Genomic_DNA"/>
</dbReference>
<evidence type="ECO:0000256" key="1">
    <source>
        <dbReference type="ARBA" id="ARBA00022441"/>
    </source>
</evidence>
<dbReference type="SMART" id="SM00612">
    <property type="entry name" value="Kelch"/>
    <property type="match status" value="5"/>
</dbReference>
<keyword evidence="1" id="KW-0880">Kelch repeat</keyword>
<evidence type="ECO:0000313" key="3">
    <source>
        <dbReference type="EMBL" id="HHS52657.1"/>
    </source>
</evidence>
<organism evidence="3">
    <name type="scientific">candidate division WOR-3 bacterium</name>
    <dbReference type="NCBI Taxonomy" id="2052148"/>
    <lineage>
        <taxon>Bacteria</taxon>
        <taxon>Bacteria division WOR-3</taxon>
    </lineage>
</organism>
<name>A0A7C6EBC8_UNCW3</name>
<keyword evidence="2" id="KW-0677">Repeat</keyword>
<dbReference type="PANTHER" id="PTHR24412:SF441">
    <property type="entry name" value="KELCH-LIKE PROTEIN 28"/>
    <property type="match status" value="1"/>
</dbReference>
<evidence type="ECO:0000256" key="2">
    <source>
        <dbReference type="ARBA" id="ARBA00022737"/>
    </source>
</evidence>
<comment type="caution">
    <text evidence="3">The sequence shown here is derived from an EMBL/GenBank/DDBJ whole genome shotgun (WGS) entry which is preliminary data.</text>
</comment>
<dbReference type="InterPro" id="IPR026444">
    <property type="entry name" value="Secre_tail"/>
</dbReference>
<dbReference type="AlphaFoldDB" id="A0A7C6EBC8"/>
<dbReference type="Pfam" id="PF01344">
    <property type="entry name" value="Kelch_1"/>
    <property type="match status" value="1"/>
</dbReference>